<evidence type="ECO:0000256" key="5">
    <source>
        <dbReference type="ARBA" id="ARBA00023277"/>
    </source>
</evidence>
<dbReference type="EC" id="5.4.99.62" evidence="2"/>
<dbReference type="GO" id="GO:0062193">
    <property type="term" value="F:D-ribose pyranase activity"/>
    <property type="evidence" value="ECO:0007669"/>
    <property type="project" value="UniProtKB-EC"/>
</dbReference>
<dbReference type="NCBIfam" id="NF008761">
    <property type="entry name" value="PRK11797.1"/>
    <property type="match status" value="1"/>
</dbReference>
<comment type="catalytic activity">
    <reaction evidence="1">
        <text>beta-D-ribopyranose = beta-D-ribofuranose</text>
        <dbReference type="Rhea" id="RHEA:25432"/>
        <dbReference type="ChEBI" id="CHEBI:27476"/>
        <dbReference type="ChEBI" id="CHEBI:47002"/>
        <dbReference type="EC" id="5.4.99.62"/>
    </reaction>
</comment>
<evidence type="ECO:0000256" key="4">
    <source>
        <dbReference type="ARBA" id="ARBA00023235"/>
    </source>
</evidence>
<keyword evidence="7" id="KW-1185">Reference proteome</keyword>
<dbReference type="RefSeq" id="WP_343880416.1">
    <property type="nucleotide sequence ID" value="NZ_BAAAIJ010000047.1"/>
</dbReference>
<keyword evidence="3" id="KW-0963">Cytoplasm</keyword>
<keyword evidence="4 6" id="KW-0413">Isomerase</keyword>
<evidence type="ECO:0000256" key="3">
    <source>
        <dbReference type="ARBA" id="ARBA00022490"/>
    </source>
</evidence>
<dbReference type="Proteomes" id="UP001597307">
    <property type="component" value="Unassembled WGS sequence"/>
</dbReference>
<proteinExistence type="predicted"/>
<dbReference type="SUPFAM" id="SSF102546">
    <property type="entry name" value="RbsD-like"/>
    <property type="match status" value="1"/>
</dbReference>
<name>A0ABW4Q5D1_9MICC</name>
<dbReference type="InterPro" id="IPR023750">
    <property type="entry name" value="RbsD-like_sf"/>
</dbReference>
<dbReference type="InterPro" id="IPR023064">
    <property type="entry name" value="D-ribose_pyranase"/>
</dbReference>
<keyword evidence="5" id="KW-0119">Carbohydrate metabolism</keyword>
<reference evidence="7" key="1">
    <citation type="journal article" date="2019" name="Int. J. Syst. Evol. Microbiol.">
        <title>The Global Catalogue of Microorganisms (GCM) 10K type strain sequencing project: providing services to taxonomists for standard genome sequencing and annotation.</title>
        <authorList>
            <consortium name="The Broad Institute Genomics Platform"/>
            <consortium name="The Broad Institute Genome Sequencing Center for Infectious Disease"/>
            <person name="Wu L."/>
            <person name="Ma J."/>
        </authorList>
    </citation>
    <scope>NUCLEOTIDE SEQUENCE [LARGE SCALE GENOMIC DNA]</scope>
    <source>
        <strain evidence="7">JCM 11496</strain>
    </source>
</reference>
<sequence>MKKTGILNGPLNGILGTFGHGHLVVIADVGMRLPDTDTVVDLALVKGIPSFTEVLQAVLADVQVESSLLASEATGSSVEEIVRAEGLNPDFVSHEDLKALLPSARLIIRTGEATPYANVVLRCGVTF</sequence>
<comment type="caution">
    <text evidence="6">The sequence shown here is derived from an EMBL/GenBank/DDBJ whole genome shotgun (WGS) entry which is preliminary data.</text>
</comment>
<evidence type="ECO:0000256" key="2">
    <source>
        <dbReference type="ARBA" id="ARBA00012862"/>
    </source>
</evidence>
<evidence type="ECO:0000256" key="1">
    <source>
        <dbReference type="ARBA" id="ARBA00000223"/>
    </source>
</evidence>
<dbReference type="PANTHER" id="PTHR37831:SF1">
    <property type="entry name" value="D-RIBOSE PYRANASE"/>
    <property type="match status" value="1"/>
</dbReference>
<dbReference type="InterPro" id="IPR007721">
    <property type="entry name" value="RbsD_FucU"/>
</dbReference>
<evidence type="ECO:0000313" key="7">
    <source>
        <dbReference type="Proteomes" id="UP001597307"/>
    </source>
</evidence>
<accession>A0ABW4Q5D1</accession>
<dbReference type="Gene3D" id="3.40.1650.10">
    <property type="entry name" value="RbsD-like domain"/>
    <property type="match status" value="1"/>
</dbReference>
<organism evidence="6 7">
    <name type="scientific">Arthrobacter flavus</name>
    <dbReference type="NCBI Taxonomy" id="95172"/>
    <lineage>
        <taxon>Bacteria</taxon>
        <taxon>Bacillati</taxon>
        <taxon>Actinomycetota</taxon>
        <taxon>Actinomycetes</taxon>
        <taxon>Micrococcales</taxon>
        <taxon>Micrococcaceae</taxon>
        <taxon>Arthrobacter</taxon>
    </lineage>
</organism>
<dbReference type="Pfam" id="PF05025">
    <property type="entry name" value="RbsD_FucU"/>
    <property type="match status" value="1"/>
</dbReference>
<protein>
    <recommendedName>
        <fullName evidence="2">D-ribose pyranase</fullName>
        <ecNumber evidence="2">5.4.99.62</ecNumber>
    </recommendedName>
</protein>
<gene>
    <name evidence="6" type="primary">rbsD</name>
    <name evidence="6" type="ORF">ACFSFX_05100</name>
</gene>
<evidence type="ECO:0000313" key="6">
    <source>
        <dbReference type="EMBL" id="MFD1845970.1"/>
    </source>
</evidence>
<dbReference type="EMBL" id="JBHUGA010000011">
    <property type="protein sequence ID" value="MFD1845970.1"/>
    <property type="molecule type" value="Genomic_DNA"/>
</dbReference>
<dbReference type="PANTHER" id="PTHR37831">
    <property type="entry name" value="D-RIBOSE PYRANASE"/>
    <property type="match status" value="1"/>
</dbReference>